<keyword evidence="2" id="KW-1185">Reference proteome</keyword>
<protein>
    <submittedName>
        <fullName evidence="1">Uncharacterized protein</fullName>
    </submittedName>
</protein>
<gene>
    <name evidence="1" type="ORF">AQPE_1316</name>
</gene>
<evidence type="ECO:0000313" key="2">
    <source>
        <dbReference type="Proteomes" id="UP001193389"/>
    </source>
</evidence>
<dbReference type="KEGG" id="anf:AQPE_1316"/>
<dbReference type="Pfam" id="PF18951">
    <property type="entry name" value="DUF5695"/>
    <property type="match status" value="1"/>
</dbReference>
<reference evidence="1" key="1">
    <citation type="journal article" date="2020" name="Int. J. Syst. Evol. Microbiol.">
        <title>Aquipluma nitroreducens gen. nov. sp. nov., a novel facultatively anaerobic bacterium isolated from a freshwater lake.</title>
        <authorList>
            <person name="Watanabe M."/>
            <person name="Kojima H."/>
            <person name="Fukui M."/>
        </authorList>
    </citation>
    <scope>NUCLEOTIDE SEQUENCE</scope>
    <source>
        <strain evidence="1">MeG22</strain>
    </source>
</reference>
<dbReference type="InterPro" id="IPR043750">
    <property type="entry name" value="DUF5695"/>
</dbReference>
<dbReference type="AlphaFoldDB" id="A0A5K7S6Q1"/>
<sequence length="910" mass="102999">MQKEEFLQIATKFFLVVSFLIISTNCIFSQPRVTDNRPATLGIEQGVESFGTPNFTLELLKSSQTVSSLQTTDAEKFEFTPHDLLSKRNKNGYYHLGDLNFRIKTGANGQWESFSTAANRASVKSLTPENATILAVADLANTLPESSPLQVIRYWEKASNGLALRFELKNKSNQPVEIGALGIPMIFNNNFDGKELDQAHEETVFFDPYIGRDAGYLQVVRLNGHSPVMLVVPYGKTPFEAYRPLTDDPTPQGTTFEGFHEWMVNSKAFAENEWKGSEQWNRPTSVTLNPGETHNIGVKFILTDKVENIEKTLIENNRPVAVGIPGYVVPQDVNAKLFLRYGQKIKSLEVEPKGALELSESGKTKSGWIEYAVKGKIGGRARLTITYADGLQQTVNYKIIKPESQVVADNGKFLTTNQWYENPNDLFHRSPSVITYDNEKKQQVTQDRRAWICGLSDEGGAGSWLNAIMKQLVEPNQEEIKKMETFVNQTIWGGIQYNSGKLKYGVRKSMFFYSPDSMPAGTYSPDINFKTWAAWNRQGAEITDRSYNYPHVAAAHWVMYRLARNYSGLVTKQNWQWYLENAYHTAMTMMDQAPYYAQFGQMEGTIFLLILEDLKREGYTDLAADLEKTMKGRAEHWATLSYPFGSEMSWDSTGQEEVYMWSKYFGFDEKAMVTLNAILAYMPTIPHWAYNGNARRYWDFLYGGKLSRYERMIHHYGSGLNAIPVLTQYRQTPDDLYLLRVGYGGLLGTLSNITEEGFAPCASHSFPTDLRNDGISGDYGCGYFGYAVNSATYIIHDSEFGWLAFGGNLSTPKNWVKVDLTTAAKSRIYIAPVGLWLTLDAGTFKSVSFNPKSKEVRIELDKLNEFTPKAYLRIESSKGNKYTSEGLTQNDRRAFEIQLAKEPVLVKLRQ</sequence>
<accession>A0A5K7S6Q1</accession>
<dbReference type="Proteomes" id="UP001193389">
    <property type="component" value="Chromosome"/>
</dbReference>
<name>A0A5K7S6Q1_9BACT</name>
<evidence type="ECO:0000313" key="1">
    <source>
        <dbReference type="EMBL" id="BBE17167.1"/>
    </source>
</evidence>
<proteinExistence type="predicted"/>
<dbReference type="EMBL" id="AP018694">
    <property type="protein sequence ID" value="BBE17167.1"/>
    <property type="molecule type" value="Genomic_DNA"/>
</dbReference>
<organism evidence="1 2">
    <name type="scientific">Aquipluma nitroreducens</name>
    <dbReference type="NCBI Taxonomy" id="2010828"/>
    <lineage>
        <taxon>Bacteria</taxon>
        <taxon>Pseudomonadati</taxon>
        <taxon>Bacteroidota</taxon>
        <taxon>Bacteroidia</taxon>
        <taxon>Marinilabiliales</taxon>
        <taxon>Prolixibacteraceae</taxon>
        <taxon>Aquipluma</taxon>
    </lineage>
</organism>